<dbReference type="GO" id="GO:0005524">
    <property type="term" value="F:ATP binding"/>
    <property type="evidence" value="ECO:0007669"/>
    <property type="project" value="InterPro"/>
</dbReference>
<evidence type="ECO:0000256" key="1">
    <source>
        <dbReference type="SAM" id="MobiDB-lite"/>
    </source>
</evidence>
<feature type="compositionally biased region" description="Acidic residues" evidence="1">
    <location>
        <begin position="222"/>
        <end position="231"/>
    </location>
</feature>
<accession>A0A914YBN9</accession>
<dbReference type="InterPro" id="IPR000719">
    <property type="entry name" value="Prot_kinase_dom"/>
</dbReference>
<keyword evidence="3" id="KW-1185">Reference proteome</keyword>
<dbReference type="InterPro" id="IPR050235">
    <property type="entry name" value="CK1_Ser-Thr_kinase"/>
</dbReference>
<proteinExistence type="predicted"/>
<dbReference type="WBParaSite" id="PSU_v2.g16177.t1">
    <property type="protein sequence ID" value="PSU_v2.g16177.t1"/>
    <property type="gene ID" value="PSU_v2.g16177"/>
</dbReference>
<feature type="compositionally biased region" description="Basic and acidic residues" evidence="1">
    <location>
        <begin position="61"/>
        <end position="72"/>
    </location>
</feature>
<evidence type="ECO:0000313" key="4">
    <source>
        <dbReference type="WBParaSite" id="PSU_v2.g16177.t1"/>
    </source>
</evidence>
<feature type="compositionally biased region" description="Basic residues" evidence="1">
    <location>
        <begin position="1"/>
        <end position="10"/>
    </location>
</feature>
<feature type="compositionally biased region" description="Basic residues" evidence="1">
    <location>
        <begin position="47"/>
        <end position="60"/>
    </location>
</feature>
<dbReference type="PANTHER" id="PTHR11909">
    <property type="entry name" value="CASEIN KINASE-RELATED"/>
    <property type="match status" value="1"/>
</dbReference>
<sequence>MKSKKTRKTKTGGAVAAASLNSGIKHEKRRKSDQNFKKKPAEDSIRKPRGKSAEKKKKKAAVKEEDSYEESKRKAKKPKRKAKNIELKKILLKEEEEGSERKKNGGGGKDENNSSRRQLLPANVTGPLAGKPSSKRKEPEANGSERHVRQAAAVAPSHPEHLLIPAPPAPTKHNNNSDKQQKGSDQKQAPGEKQLKRSSQLTPNNNSVPPPGTTAAAAAANEESEEEEEESSANKTPPDRAEPNECGSDLEPDTFAIATTKDKSLELAAKGETFTIGALKVNTLEALKGSYGSGMVILKEFDKKIEGYTAGAHLTIKFEKNGIKLRRLFMEIEIIKLAYANKKSCVPSFVESADHGTFHCLVIDGLGPSLGEIYDKLNGFSVTTTIRIALVTLDILQNFHSMLFIHRDIRPHSFYVGKNATSRNKIVLGQMGLARKFGIKKEIEPEEKCDLEMRKPKYKLKIWHPRKKVTFVGAVRYAPRASHLHKEHTRRDDMESWFFMIYEFLNKSLPWKSITEKQKIFELKDSFIMEQKFSEEFSKKFGSEMTNICEYFWCSKFF</sequence>
<feature type="compositionally biased region" description="Basic and acidic residues" evidence="1">
    <location>
        <begin position="135"/>
        <end position="148"/>
    </location>
</feature>
<feature type="compositionally biased region" description="Polar residues" evidence="1">
    <location>
        <begin position="197"/>
        <end position="207"/>
    </location>
</feature>
<dbReference type="SMART" id="SM00220">
    <property type="entry name" value="S_TKc"/>
    <property type="match status" value="1"/>
</dbReference>
<organism evidence="3 4">
    <name type="scientific">Panagrolaimus superbus</name>
    <dbReference type="NCBI Taxonomy" id="310955"/>
    <lineage>
        <taxon>Eukaryota</taxon>
        <taxon>Metazoa</taxon>
        <taxon>Ecdysozoa</taxon>
        <taxon>Nematoda</taxon>
        <taxon>Chromadorea</taxon>
        <taxon>Rhabditida</taxon>
        <taxon>Tylenchina</taxon>
        <taxon>Panagrolaimomorpha</taxon>
        <taxon>Panagrolaimoidea</taxon>
        <taxon>Panagrolaimidae</taxon>
        <taxon>Panagrolaimus</taxon>
    </lineage>
</organism>
<reference evidence="4" key="1">
    <citation type="submission" date="2022-11" db="UniProtKB">
        <authorList>
            <consortium name="WormBaseParasite"/>
        </authorList>
    </citation>
    <scope>IDENTIFICATION</scope>
</reference>
<dbReference type="SUPFAM" id="SSF56112">
    <property type="entry name" value="Protein kinase-like (PK-like)"/>
    <property type="match status" value="1"/>
</dbReference>
<feature type="region of interest" description="Disordered" evidence="1">
    <location>
        <begin position="1"/>
        <end position="252"/>
    </location>
</feature>
<dbReference type="Gene3D" id="1.10.510.10">
    <property type="entry name" value="Transferase(Phosphotransferase) domain 1"/>
    <property type="match status" value="1"/>
</dbReference>
<dbReference type="AlphaFoldDB" id="A0A914YBN9"/>
<dbReference type="Proteomes" id="UP000887577">
    <property type="component" value="Unplaced"/>
</dbReference>
<feature type="compositionally biased region" description="Basic and acidic residues" evidence="1">
    <location>
        <begin position="30"/>
        <end position="46"/>
    </location>
</feature>
<name>A0A914YBN9_9BILA</name>
<feature type="compositionally biased region" description="Basic and acidic residues" evidence="1">
    <location>
        <begin position="175"/>
        <end position="185"/>
    </location>
</feature>
<dbReference type="InterPro" id="IPR011009">
    <property type="entry name" value="Kinase-like_dom_sf"/>
</dbReference>
<feature type="domain" description="Protein kinase" evidence="2">
    <location>
        <begin position="282"/>
        <end position="558"/>
    </location>
</feature>
<dbReference type="PROSITE" id="PS50011">
    <property type="entry name" value="PROTEIN_KINASE_DOM"/>
    <property type="match status" value="1"/>
</dbReference>
<evidence type="ECO:0000313" key="3">
    <source>
        <dbReference type="Proteomes" id="UP000887577"/>
    </source>
</evidence>
<protein>
    <submittedName>
        <fullName evidence="4">Protein kinase domain-containing protein</fullName>
    </submittedName>
</protein>
<feature type="compositionally biased region" description="Basic and acidic residues" evidence="1">
    <location>
        <begin position="83"/>
        <end position="114"/>
    </location>
</feature>
<feature type="compositionally biased region" description="Basic residues" evidence="1">
    <location>
        <begin position="73"/>
        <end position="82"/>
    </location>
</feature>
<dbReference type="GO" id="GO:0004672">
    <property type="term" value="F:protein kinase activity"/>
    <property type="evidence" value="ECO:0007669"/>
    <property type="project" value="InterPro"/>
</dbReference>
<evidence type="ECO:0000259" key="2">
    <source>
        <dbReference type="PROSITE" id="PS50011"/>
    </source>
</evidence>